<sequence length="123" mass="14710">MLLSGMDIGSLKSLIYQRIHLLNNFTAKNQIFNVQQKTYFNEVLKKVREEEIQLSNRYDELTKDDYLSLDDEHRLERIKDLKMDYESLYGFIRYFEIQVKSYSNQIENEQTDLSSSKKLLGIK</sequence>
<keyword evidence="2" id="KW-1185">Reference proteome</keyword>
<dbReference type="AlphaFoldDB" id="A0A179DN57"/>
<protein>
    <submittedName>
        <fullName evidence="1">Uncharacterized protein</fullName>
    </submittedName>
</protein>
<evidence type="ECO:0000313" key="2">
    <source>
        <dbReference type="Proteomes" id="UP000078459"/>
    </source>
</evidence>
<proteinExistence type="predicted"/>
<dbReference type="Proteomes" id="UP000078459">
    <property type="component" value="Unassembled WGS sequence"/>
</dbReference>
<dbReference type="STRING" id="1826909.A5893_02110"/>
<evidence type="ECO:0000313" key="1">
    <source>
        <dbReference type="EMBL" id="OAQ41933.1"/>
    </source>
</evidence>
<accession>A0A179DN57</accession>
<reference evidence="1 2" key="1">
    <citation type="submission" date="2016-04" db="EMBL/GenBank/DDBJ databases">
        <authorList>
            <person name="Evans L.H."/>
            <person name="Alamgir A."/>
            <person name="Owens N."/>
            <person name="Weber N.D."/>
            <person name="Virtaneva K."/>
            <person name="Barbian K."/>
            <person name="Babar A."/>
            <person name="Rosenke K."/>
        </authorList>
    </citation>
    <scope>NUCLEOTIDE SEQUENCE [LARGE SCALE GENOMIC DNA]</scope>
    <source>
        <strain evidence="1 2">CCM 8644</strain>
    </source>
</reference>
<name>A0A179DN57_9SPHI</name>
<dbReference type="EMBL" id="LWHJ01000011">
    <property type="protein sequence ID" value="OAQ41933.1"/>
    <property type="molecule type" value="Genomic_DNA"/>
</dbReference>
<comment type="caution">
    <text evidence="1">The sequence shown here is derived from an EMBL/GenBank/DDBJ whole genome shotgun (WGS) entry which is preliminary data.</text>
</comment>
<organism evidence="1 2">
    <name type="scientific">Pedobacter psychrophilus</name>
    <dbReference type="NCBI Taxonomy" id="1826909"/>
    <lineage>
        <taxon>Bacteria</taxon>
        <taxon>Pseudomonadati</taxon>
        <taxon>Bacteroidota</taxon>
        <taxon>Sphingobacteriia</taxon>
        <taxon>Sphingobacteriales</taxon>
        <taxon>Sphingobacteriaceae</taxon>
        <taxon>Pedobacter</taxon>
    </lineage>
</organism>
<gene>
    <name evidence="1" type="ORF">A5893_02110</name>
</gene>
<reference evidence="1 2" key="2">
    <citation type="submission" date="2016-06" db="EMBL/GenBank/DDBJ databases">
        <title>Pedobacter psychrophilus sp. nov., isolated from Antarctic fragmentary rock.</title>
        <authorList>
            <person name="Svec P."/>
        </authorList>
    </citation>
    <scope>NUCLEOTIDE SEQUENCE [LARGE SCALE GENOMIC DNA]</scope>
    <source>
        <strain evidence="1 2">CCM 8644</strain>
    </source>
</reference>